<feature type="domain" description="Glycosyltransferase 2-like" evidence="2">
    <location>
        <begin position="37"/>
        <end position="197"/>
    </location>
</feature>
<dbReference type="eggNOG" id="arCOG07653">
    <property type="taxonomic scope" value="Archaea"/>
</dbReference>
<dbReference type="eggNOG" id="arCOG00896">
    <property type="taxonomic scope" value="Archaea"/>
</dbReference>
<dbReference type="Gene3D" id="3.90.550.10">
    <property type="entry name" value="Spore Coat Polysaccharide Biosynthesis Protein SpsA, Chain A"/>
    <property type="match status" value="1"/>
</dbReference>
<accession>H8I5J6</accession>
<keyword evidence="3" id="KW-0808">Transferase</keyword>
<dbReference type="EMBL" id="CP003243">
    <property type="protein sequence ID" value="AFC99315.1"/>
    <property type="molecule type" value="Genomic_DNA"/>
</dbReference>
<dbReference type="GO" id="GO:0004582">
    <property type="term" value="F:dolichyl-phosphate beta-D-mannosyltransferase activity"/>
    <property type="evidence" value="ECO:0007669"/>
    <property type="project" value="UniProtKB-EC"/>
</dbReference>
<keyword evidence="4" id="KW-1185">Reference proteome</keyword>
<dbReference type="Proteomes" id="UP000005233">
    <property type="component" value="Chromosome"/>
</dbReference>
<dbReference type="CDD" id="cd04179">
    <property type="entry name" value="DPM_DPG-synthase_like"/>
    <property type="match status" value="1"/>
</dbReference>
<feature type="transmembrane region" description="Helical" evidence="1">
    <location>
        <begin position="292"/>
        <end position="316"/>
    </location>
</feature>
<organism evidence="3 4">
    <name type="scientific">Methanocella conradii (strain DSM 24694 / JCM 17849 / CGMCC 1.5162 / HZ254)</name>
    <dbReference type="NCBI Taxonomy" id="1041930"/>
    <lineage>
        <taxon>Archaea</taxon>
        <taxon>Methanobacteriati</taxon>
        <taxon>Methanobacteriota</taxon>
        <taxon>Stenosarchaea group</taxon>
        <taxon>Methanomicrobia</taxon>
        <taxon>Methanocellales</taxon>
        <taxon>Methanocellaceae</taxon>
        <taxon>Methanocella</taxon>
    </lineage>
</organism>
<dbReference type="InterPro" id="IPR050256">
    <property type="entry name" value="Glycosyltransferase_2"/>
</dbReference>
<evidence type="ECO:0000256" key="1">
    <source>
        <dbReference type="SAM" id="Phobius"/>
    </source>
</evidence>
<evidence type="ECO:0000313" key="4">
    <source>
        <dbReference type="Proteomes" id="UP000005233"/>
    </source>
</evidence>
<protein>
    <submittedName>
        <fullName evidence="3">Glycosyltransferases involved in cell wall biogenesis</fullName>
        <ecNumber evidence="3">2.4.1.83</ecNumber>
    </submittedName>
</protein>
<dbReference type="PANTHER" id="PTHR48090:SF7">
    <property type="entry name" value="RFBJ PROTEIN"/>
    <property type="match status" value="1"/>
</dbReference>
<dbReference type="PANTHER" id="PTHR48090">
    <property type="entry name" value="UNDECAPRENYL-PHOSPHATE 4-DEOXY-4-FORMAMIDO-L-ARABINOSE TRANSFERASE-RELATED"/>
    <property type="match status" value="1"/>
</dbReference>
<keyword evidence="3" id="KW-0328">Glycosyltransferase</keyword>
<dbReference type="OrthoDB" id="11098at2157"/>
<name>H8I5J6_METCZ</name>
<gene>
    <name evidence="3" type="ordered locus">Mtc_0550</name>
</gene>
<dbReference type="KEGG" id="mez:Mtc_0550"/>
<feature type="transmembrane region" description="Helical" evidence="1">
    <location>
        <begin position="261"/>
        <end position="280"/>
    </location>
</feature>
<dbReference type="GeneID" id="11970438"/>
<dbReference type="InterPro" id="IPR001173">
    <property type="entry name" value="Glyco_trans_2-like"/>
</dbReference>
<evidence type="ECO:0000313" key="3">
    <source>
        <dbReference type="EMBL" id="AFC99315.1"/>
    </source>
</evidence>
<dbReference type="AlphaFoldDB" id="H8I5J6"/>
<reference evidence="3 4" key="1">
    <citation type="journal article" date="2012" name="J. Bacteriol.">
        <title>Complete genome sequence of a thermophilic methanogen, Methanocella conradii HZ254, isolated from Chinese rice field soil.</title>
        <authorList>
            <person name="Lu Z."/>
            <person name="Lu Y."/>
        </authorList>
    </citation>
    <scope>NUCLEOTIDE SEQUENCE [LARGE SCALE GENOMIC DNA]</scope>
    <source>
        <strain evidence="4">DSM 24694 / JCM 17849 / CGMCC 1.5162 / HZ254</strain>
    </source>
</reference>
<dbReference type="SUPFAM" id="SSF53448">
    <property type="entry name" value="Nucleotide-diphospho-sugar transferases"/>
    <property type="match status" value="1"/>
</dbReference>
<dbReference type="RefSeq" id="WP_014405154.1">
    <property type="nucleotide sequence ID" value="NC_017034.1"/>
</dbReference>
<dbReference type="Pfam" id="PF00535">
    <property type="entry name" value="Glycos_transf_2"/>
    <property type="match status" value="1"/>
</dbReference>
<dbReference type="STRING" id="1041930.Mtc_0550"/>
<keyword evidence="1" id="KW-0472">Membrane</keyword>
<keyword evidence="1" id="KW-0812">Transmembrane</keyword>
<proteinExistence type="predicted"/>
<keyword evidence="1" id="KW-1133">Transmembrane helix</keyword>
<dbReference type="HOGENOM" id="CLU_033536_7_2_2"/>
<evidence type="ECO:0000259" key="2">
    <source>
        <dbReference type="Pfam" id="PF00535"/>
    </source>
</evidence>
<dbReference type="InterPro" id="IPR029044">
    <property type="entry name" value="Nucleotide-diphossugar_trans"/>
</dbReference>
<dbReference type="EC" id="2.4.1.83" evidence="3"/>
<sequence length="324" mass="34150">MATTILDSTGRHSENLKSPYNAAELTAGQESKAGLMVAIPAYNEEVAIGSVIARCRKYADSVVVIDDGSNDHTAEVARLVGADVISHGVNKGYGAAIKSCFDAAKSWRASALVIIDGDGQHNPDDIPLLVAELKKAGADVVIGSRFVNGNGKNQRIPAYRKVGMKVLDLATALGSGLKTSDSQSGFRAYSAKAIREIDLEDEGMGIGSEILFKAAEKRLKVSEVPIKARYDLRGTSTENPVIHGFACLGSILKMGSQRRPMMFFGVPGIALLVSCVYITFTSLADATMASSVSIAVMLCMIAGTLGVFTALVLMSIQSTVPSKS</sequence>